<organism evidence="1 2">
    <name type="scientific">Prevotella vespertina</name>
    <dbReference type="NCBI Taxonomy" id="2608404"/>
    <lineage>
        <taxon>Bacteria</taxon>
        <taxon>Pseudomonadati</taxon>
        <taxon>Bacteroidota</taxon>
        <taxon>Bacteroidia</taxon>
        <taxon>Bacteroidales</taxon>
        <taxon>Prevotellaceae</taxon>
        <taxon>Prevotella</taxon>
    </lineage>
</organism>
<proteinExistence type="predicted"/>
<dbReference type="Pfam" id="PF11753">
    <property type="entry name" value="DUF3310"/>
    <property type="match status" value="1"/>
</dbReference>
<sequence length="85" mass="10237">MAQQESSVNHPTHYTQHPSGIECIDIVRHYDFNIGNVIKYIWRAGLKHEKGMNDRDKQIEDMEKAMFYLKDEIEMLKRKRNEEKE</sequence>
<accession>A0A7C9HD96</accession>
<gene>
    <name evidence="1" type="ORF">F0475_02385</name>
</gene>
<reference evidence="1 2" key="1">
    <citation type="submission" date="2019-09" db="EMBL/GenBank/DDBJ databases">
        <title>Prevotella A2879 sp. nov., isolated from an abscess of a patient.</title>
        <authorList>
            <person name="Buhl M."/>
            <person name="Oberhettinger P."/>
        </authorList>
    </citation>
    <scope>NUCLEOTIDE SEQUENCE [LARGE SCALE GENOMIC DNA]</scope>
    <source>
        <strain evidence="1 2">A2879</strain>
    </source>
</reference>
<dbReference type="AlphaFoldDB" id="A0A7C9HD96"/>
<keyword evidence="2" id="KW-1185">Reference proteome</keyword>
<dbReference type="RefSeq" id="WP_155715224.1">
    <property type="nucleotide sequence ID" value="NZ_VVIQ01000002.1"/>
</dbReference>
<evidence type="ECO:0000313" key="2">
    <source>
        <dbReference type="Proteomes" id="UP000482295"/>
    </source>
</evidence>
<protein>
    <submittedName>
        <fullName evidence="1">DUF3310 domain-containing protein</fullName>
    </submittedName>
</protein>
<name>A0A7C9HD96_9BACT</name>
<dbReference type="EMBL" id="VVIQ01000002">
    <property type="protein sequence ID" value="MUL27189.1"/>
    <property type="molecule type" value="Genomic_DNA"/>
</dbReference>
<dbReference type="InterPro" id="IPR021739">
    <property type="entry name" value="SaV-like"/>
</dbReference>
<comment type="caution">
    <text evidence="1">The sequence shown here is derived from an EMBL/GenBank/DDBJ whole genome shotgun (WGS) entry which is preliminary data.</text>
</comment>
<evidence type="ECO:0000313" key="1">
    <source>
        <dbReference type="EMBL" id="MUL27189.1"/>
    </source>
</evidence>
<dbReference type="Proteomes" id="UP000482295">
    <property type="component" value="Unassembled WGS sequence"/>
</dbReference>